<feature type="region of interest" description="Disordered" evidence="1">
    <location>
        <begin position="31"/>
        <end position="80"/>
    </location>
</feature>
<dbReference type="EMBL" id="JAYMGO010000023">
    <property type="protein sequence ID" value="KAL1249456.1"/>
    <property type="molecule type" value="Genomic_DNA"/>
</dbReference>
<evidence type="ECO:0000256" key="1">
    <source>
        <dbReference type="SAM" id="MobiDB-lite"/>
    </source>
</evidence>
<comment type="caution">
    <text evidence="2">The sequence shown here is derived from an EMBL/GenBank/DDBJ whole genome shotgun (WGS) entry which is preliminary data.</text>
</comment>
<name>A0ABR3L974_9TELE</name>
<gene>
    <name evidence="2" type="ORF">QQF64_020461</name>
</gene>
<reference evidence="2 3" key="1">
    <citation type="submission" date="2023-09" db="EMBL/GenBank/DDBJ databases">
        <authorList>
            <person name="Wang M."/>
        </authorList>
    </citation>
    <scope>NUCLEOTIDE SEQUENCE [LARGE SCALE GENOMIC DNA]</scope>
    <source>
        <strain evidence="2">GT-2023</strain>
        <tissue evidence="2">Liver</tissue>
    </source>
</reference>
<keyword evidence="3" id="KW-1185">Reference proteome</keyword>
<accession>A0ABR3L974</accession>
<evidence type="ECO:0000313" key="2">
    <source>
        <dbReference type="EMBL" id="KAL1249456.1"/>
    </source>
</evidence>
<evidence type="ECO:0000313" key="3">
    <source>
        <dbReference type="Proteomes" id="UP001558613"/>
    </source>
</evidence>
<protein>
    <submittedName>
        <fullName evidence="2">Uncharacterized protein</fullName>
    </submittedName>
</protein>
<dbReference type="Proteomes" id="UP001558613">
    <property type="component" value="Unassembled WGS sequence"/>
</dbReference>
<feature type="compositionally biased region" description="Polar residues" evidence="1">
    <location>
        <begin position="64"/>
        <end position="74"/>
    </location>
</feature>
<organism evidence="2 3">
    <name type="scientific">Cirrhinus molitorella</name>
    <name type="common">mud carp</name>
    <dbReference type="NCBI Taxonomy" id="172907"/>
    <lineage>
        <taxon>Eukaryota</taxon>
        <taxon>Metazoa</taxon>
        <taxon>Chordata</taxon>
        <taxon>Craniata</taxon>
        <taxon>Vertebrata</taxon>
        <taxon>Euteleostomi</taxon>
        <taxon>Actinopterygii</taxon>
        <taxon>Neopterygii</taxon>
        <taxon>Teleostei</taxon>
        <taxon>Ostariophysi</taxon>
        <taxon>Cypriniformes</taxon>
        <taxon>Cyprinidae</taxon>
        <taxon>Labeoninae</taxon>
        <taxon>Labeonini</taxon>
        <taxon>Cirrhinus</taxon>
    </lineage>
</organism>
<feature type="compositionally biased region" description="Polar residues" evidence="1">
    <location>
        <begin position="40"/>
        <end position="52"/>
    </location>
</feature>
<proteinExistence type="predicted"/>
<sequence>MPVCGSSVRNKESVPVCPNIAHGVNDIETFEEDEEEGHSFSDQNTGEPSNSGFGALQDHDYLATSPSTEEQLNAAQKEIV</sequence>